<gene>
    <name evidence="2" type="ORF">FHS28_003394</name>
</gene>
<name>A0ABR6GV88_9BURK</name>
<sequence>MRFDVPSPSHAQLVHATQVLQDLLQPETLSPEALSPHPAASAQAMSEAMHRLTEPPSRELARNLFLLARDEQKHLAQATERLGPVLRDTVAERLRMHERLEGRIERWLRTEAFRGDVPRLMQGALIQHLQSTQAMGRLLQEVDHSRLAGVMLRWQVTHNAIKLALCNAPPGDETRYYHQRLATLLGAFNRCDKFESCQETLDTLWACLSAFERHKTSHQAAAIQGQAPRKAVTGPSALAPAGELDLGRDLDLASISKGHSLPTDARHRRLPALLERPLHRSTADLLQPRSDLERTWRQLGTDRAAPDSTDL</sequence>
<evidence type="ECO:0000313" key="2">
    <source>
        <dbReference type="EMBL" id="MBB3195984.1"/>
    </source>
</evidence>
<accession>A0ABR6GV88</accession>
<feature type="region of interest" description="Disordered" evidence="1">
    <location>
        <begin position="30"/>
        <end position="54"/>
    </location>
</feature>
<comment type="caution">
    <text evidence="2">The sequence shown here is derived from an EMBL/GenBank/DDBJ whole genome shotgun (WGS) entry which is preliminary data.</text>
</comment>
<dbReference type="Proteomes" id="UP000574369">
    <property type="component" value="Unassembled WGS sequence"/>
</dbReference>
<evidence type="ECO:0000256" key="1">
    <source>
        <dbReference type="SAM" id="MobiDB-lite"/>
    </source>
</evidence>
<keyword evidence="3" id="KW-1185">Reference proteome</keyword>
<reference evidence="2 3" key="1">
    <citation type="submission" date="2020-08" db="EMBL/GenBank/DDBJ databases">
        <title>Genomic Encyclopedia of Type Strains, Phase III (KMG-III): the genomes of soil and plant-associated and newly described type strains.</title>
        <authorList>
            <person name="Whitman W."/>
        </authorList>
    </citation>
    <scope>NUCLEOTIDE SEQUENCE [LARGE SCALE GENOMIC DNA]</scope>
    <source>
        <strain evidence="2 3">CECT 7247</strain>
    </source>
</reference>
<proteinExistence type="predicted"/>
<evidence type="ECO:0000313" key="3">
    <source>
        <dbReference type="Proteomes" id="UP000574369"/>
    </source>
</evidence>
<dbReference type="RefSeq" id="WP_184295072.1">
    <property type="nucleotide sequence ID" value="NZ_JACHXO010000006.1"/>
</dbReference>
<protein>
    <submittedName>
        <fullName evidence="2">Uncharacterized protein</fullName>
    </submittedName>
</protein>
<dbReference type="EMBL" id="JACHXO010000006">
    <property type="protein sequence ID" value="MBB3195984.1"/>
    <property type="molecule type" value="Genomic_DNA"/>
</dbReference>
<organism evidence="2 3">
    <name type="scientific">Roseateles terrae</name>
    <dbReference type="NCBI Taxonomy" id="431060"/>
    <lineage>
        <taxon>Bacteria</taxon>
        <taxon>Pseudomonadati</taxon>
        <taxon>Pseudomonadota</taxon>
        <taxon>Betaproteobacteria</taxon>
        <taxon>Burkholderiales</taxon>
        <taxon>Sphaerotilaceae</taxon>
        <taxon>Roseateles</taxon>
    </lineage>
</organism>